<evidence type="ECO:0000256" key="2">
    <source>
        <dbReference type="ARBA" id="ARBA00007002"/>
    </source>
</evidence>
<evidence type="ECO:0000256" key="1">
    <source>
        <dbReference type="ARBA" id="ARBA00004123"/>
    </source>
</evidence>
<accession>A0AAD8Y1Y8</accession>
<keyword evidence="3" id="KW-0539">Nucleus</keyword>
<dbReference type="Gene3D" id="1.10.287.660">
    <property type="entry name" value="Helix hairpin bin"/>
    <property type="match status" value="1"/>
</dbReference>
<dbReference type="GO" id="GO:0000350">
    <property type="term" value="P:generation of catalytic spliceosome for second transesterification step"/>
    <property type="evidence" value="ECO:0007669"/>
    <property type="project" value="InterPro"/>
</dbReference>
<proteinExistence type="inferred from homology"/>
<protein>
    <submittedName>
        <fullName evidence="4">Pre-mRNA-splicing factor ISY1</fullName>
    </submittedName>
</protein>
<evidence type="ECO:0000256" key="3">
    <source>
        <dbReference type="ARBA" id="ARBA00023242"/>
    </source>
</evidence>
<dbReference type="Pfam" id="PF06246">
    <property type="entry name" value="Isy1"/>
    <property type="match status" value="1"/>
</dbReference>
<evidence type="ECO:0000313" key="5">
    <source>
        <dbReference type="Proteomes" id="UP001224775"/>
    </source>
</evidence>
<comment type="similarity">
    <text evidence="2">Belongs to the ISY1 family.</text>
</comment>
<dbReference type="EMBL" id="JATAAI010000026">
    <property type="protein sequence ID" value="KAK1737345.1"/>
    <property type="molecule type" value="Genomic_DNA"/>
</dbReference>
<dbReference type="InterPro" id="IPR009360">
    <property type="entry name" value="Isy1"/>
</dbReference>
<comment type="caution">
    <text evidence="4">The sequence shown here is derived from an EMBL/GenBank/DDBJ whole genome shotgun (WGS) entry which is preliminary data.</text>
</comment>
<dbReference type="SUPFAM" id="SSF140102">
    <property type="entry name" value="ISY1 domain-like"/>
    <property type="match status" value="1"/>
</dbReference>
<name>A0AAD8Y1Y8_9STRA</name>
<sequence>MARPEEKAQAMLNKWVRMRDESDPTSTLSRSLLHNQKRPHLASKCEHRADAERFRNQIIREISDKVAKIQNEGLGEHAIRDLNDGINKLIREKYHWNRRIRELGGKDYNREERRAMALAEQEGGDHAAQGLSLKGSGGYRYFGAAKDLPGVRELFARHAAKLTKRKRGDVYKYITPDYYGLRDEEDGVLLELESGLAKEGQKKLKECRDGYDVEVKQQQQHDVVSSQNALYATDESDGDSDDTALENGIEAHIAVPSQEVVAQVLLQKKKEALLSRFA</sequence>
<evidence type="ECO:0000313" key="4">
    <source>
        <dbReference type="EMBL" id="KAK1737345.1"/>
    </source>
</evidence>
<dbReference type="InterPro" id="IPR037200">
    <property type="entry name" value="Isy1_sf"/>
</dbReference>
<comment type="subcellular location">
    <subcellularLocation>
        <location evidence="1">Nucleus</location>
    </subcellularLocation>
</comment>
<dbReference type="Proteomes" id="UP001224775">
    <property type="component" value="Unassembled WGS sequence"/>
</dbReference>
<reference evidence="4" key="1">
    <citation type="submission" date="2023-06" db="EMBL/GenBank/DDBJ databases">
        <title>Survivors Of The Sea: Transcriptome response of Skeletonema marinoi to long-term dormancy.</title>
        <authorList>
            <person name="Pinder M.I.M."/>
            <person name="Kourtchenko O."/>
            <person name="Robertson E.K."/>
            <person name="Larsson T."/>
            <person name="Maumus F."/>
            <person name="Osuna-Cruz C.M."/>
            <person name="Vancaester E."/>
            <person name="Stenow R."/>
            <person name="Vandepoele K."/>
            <person name="Ploug H."/>
            <person name="Bruchert V."/>
            <person name="Godhe A."/>
            <person name="Topel M."/>
        </authorList>
    </citation>
    <scope>NUCLEOTIDE SEQUENCE</scope>
    <source>
        <strain evidence="4">R05AC</strain>
    </source>
</reference>
<dbReference type="FunFam" id="1.10.287.660:FF:000001">
    <property type="entry name" value="pre-mRNA-splicing factor ISY1 homolog"/>
    <property type="match status" value="1"/>
</dbReference>
<dbReference type="PANTHER" id="PTHR13021">
    <property type="entry name" value="PRE-MRNA-SPLICING FACTOR ISY1"/>
    <property type="match status" value="1"/>
</dbReference>
<organism evidence="4 5">
    <name type="scientific">Skeletonema marinoi</name>
    <dbReference type="NCBI Taxonomy" id="267567"/>
    <lineage>
        <taxon>Eukaryota</taxon>
        <taxon>Sar</taxon>
        <taxon>Stramenopiles</taxon>
        <taxon>Ochrophyta</taxon>
        <taxon>Bacillariophyta</taxon>
        <taxon>Coscinodiscophyceae</taxon>
        <taxon>Thalassiosirophycidae</taxon>
        <taxon>Thalassiosirales</taxon>
        <taxon>Skeletonemataceae</taxon>
        <taxon>Skeletonema</taxon>
        <taxon>Skeletonema marinoi-dohrnii complex</taxon>
    </lineage>
</organism>
<dbReference type="GO" id="GO:0005634">
    <property type="term" value="C:nucleus"/>
    <property type="evidence" value="ECO:0007669"/>
    <property type="project" value="UniProtKB-SubCell"/>
</dbReference>
<keyword evidence="5" id="KW-1185">Reference proteome</keyword>
<dbReference type="InterPro" id="IPR029012">
    <property type="entry name" value="Helix_hairpin_bin_sf"/>
</dbReference>
<gene>
    <name evidence="4" type="ORF">QTG54_012212</name>
</gene>
<dbReference type="AlphaFoldDB" id="A0AAD8Y1Y8"/>